<evidence type="ECO:0000313" key="1">
    <source>
        <dbReference type="EMBL" id="WWQ68120.1"/>
    </source>
</evidence>
<gene>
    <name evidence="1" type="ORF">V2W30_35540</name>
</gene>
<accession>A0ACD5ALL5</accession>
<proteinExistence type="predicted"/>
<keyword evidence="2" id="KW-1185">Reference proteome</keyword>
<organism evidence="1 2">
    <name type="scientific">Streptomyces citrinus</name>
    <dbReference type="NCBI Taxonomy" id="3118173"/>
    <lineage>
        <taxon>Bacteria</taxon>
        <taxon>Bacillati</taxon>
        <taxon>Actinomycetota</taxon>
        <taxon>Actinomycetes</taxon>
        <taxon>Kitasatosporales</taxon>
        <taxon>Streptomycetaceae</taxon>
        <taxon>Streptomyces</taxon>
    </lineage>
</organism>
<protein>
    <submittedName>
        <fullName evidence="1">Nitroreductase family protein</fullName>
    </submittedName>
</protein>
<name>A0ACD5ALL5_9ACTN</name>
<reference evidence="1" key="1">
    <citation type="journal article" date="2025" name="Int. J. Syst. Evol. Microbiol.">
        <title>Streptomyces citrinus sp. nov., with yellow diffusible pigment.</title>
        <authorList>
            <person name="He Y."/>
            <person name="Yang E."/>
            <person name="Xu J."/>
            <person name="Sun Y."/>
            <person name="Sun L."/>
        </authorList>
    </citation>
    <scope>NUCLEOTIDE SEQUENCE</scope>
    <source>
        <strain evidence="1">Q6</strain>
    </source>
</reference>
<dbReference type="EMBL" id="CP146022">
    <property type="protein sequence ID" value="WWQ68120.1"/>
    <property type="molecule type" value="Genomic_DNA"/>
</dbReference>
<dbReference type="Proteomes" id="UP001432251">
    <property type="component" value="Chromosome"/>
</dbReference>
<sequence>MPNRPRAALATETLTGLVTDAAAAPSMHNAQPWNFRFHSGTATLDLRADPARAMPESDPEHRALHLSCGAALFNLRVAAVHEGRDPGVRVLPDPADPFLLATVELADPAPPADPAGLWPLYPAIRQRHTSRWPFADTEVPDDVRAELIDAARREGADLGFVSQWHAEEIVDLVHDAEGRDDADPARRAELDRWTRLGDEAESATTGVPEYAFGPRQRDGHAPVRDFAGRHEVADRGTTSFEHIPHLAVLGTAQDGPADWLTAGQAMQRVLLTATVRGLATSLTSHALEWQDLRSLTRDPLSAMAHVQMVLRLGYGPQGPATPRRPVHDILTIA</sequence>
<evidence type="ECO:0000313" key="2">
    <source>
        <dbReference type="Proteomes" id="UP001432251"/>
    </source>
</evidence>